<accession>A0A6J5MMY3</accession>
<reference evidence="1" key="1">
    <citation type="submission" date="2020-04" db="EMBL/GenBank/DDBJ databases">
        <authorList>
            <person name="Chiriac C."/>
            <person name="Salcher M."/>
            <person name="Ghai R."/>
            <person name="Kavagutti S V."/>
        </authorList>
    </citation>
    <scope>NUCLEOTIDE SEQUENCE</scope>
</reference>
<proteinExistence type="predicted"/>
<gene>
    <name evidence="1" type="ORF">UFOVP518_44</name>
</gene>
<sequence>MSAKTISLTVFEAIMLVTQSTGKTVFRDDIENYNDYSLEIKRWRMVAIKTMVEFGMTTQQIIRYMKLPSGIIKTLKGLQDDIISISMRKKVSGEMINILKRNNDVVHP</sequence>
<organism evidence="1">
    <name type="scientific">uncultured Caudovirales phage</name>
    <dbReference type="NCBI Taxonomy" id="2100421"/>
    <lineage>
        <taxon>Viruses</taxon>
        <taxon>Duplodnaviria</taxon>
        <taxon>Heunggongvirae</taxon>
        <taxon>Uroviricota</taxon>
        <taxon>Caudoviricetes</taxon>
        <taxon>Peduoviridae</taxon>
        <taxon>Maltschvirus</taxon>
        <taxon>Maltschvirus maltsch</taxon>
    </lineage>
</organism>
<protein>
    <submittedName>
        <fullName evidence="1">Uncharacterized protein</fullName>
    </submittedName>
</protein>
<evidence type="ECO:0000313" key="1">
    <source>
        <dbReference type="EMBL" id="CAB4147722.1"/>
    </source>
</evidence>
<dbReference type="EMBL" id="LR796478">
    <property type="protein sequence ID" value="CAB4147722.1"/>
    <property type="molecule type" value="Genomic_DNA"/>
</dbReference>
<name>A0A6J5MMY3_9CAUD</name>